<dbReference type="InterPro" id="IPR032194">
    <property type="entry name" value="CNOT1_HEAT"/>
</dbReference>
<reference evidence="5" key="1">
    <citation type="submission" date="2022-03" db="EMBL/GenBank/DDBJ databases">
        <title>Draft genome sequence of Aduncisulcus paluster, a free-living microaerophilic Fornicata.</title>
        <authorList>
            <person name="Yuyama I."/>
            <person name="Kume K."/>
            <person name="Tamura T."/>
            <person name="Inagaki Y."/>
            <person name="Hashimoto T."/>
        </authorList>
    </citation>
    <scope>NUCLEOTIDE SEQUENCE</scope>
    <source>
        <strain evidence="5">NY0171</strain>
    </source>
</reference>
<feature type="compositionally biased region" description="Low complexity" evidence="1">
    <location>
        <begin position="1514"/>
        <end position="1528"/>
    </location>
</feature>
<dbReference type="Pfam" id="PF16418">
    <property type="entry name" value="CNOT1_HEAT"/>
    <property type="match status" value="1"/>
</dbReference>
<keyword evidence="6" id="KW-1185">Reference proteome</keyword>
<dbReference type="Proteomes" id="UP001057375">
    <property type="component" value="Unassembled WGS sequence"/>
</dbReference>
<comment type="caution">
    <text evidence="5">The sequence shown here is derived from an EMBL/GenBank/DDBJ whole genome shotgun (WGS) entry which is preliminary data.</text>
</comment>
<name>A0ABQ5JZU2_9EUKA</name>
<dbReference type="Pfam" id="PF16417">
    <property type="entry name" value="CNOT1_TTP_bind"/>
    <property type="match status" value="1"/>
</dbReference>
<evidence type="ECO:0000259" key="4">
    <source>
        <dbReference type="Pfam" id="PF16418"/>
    </source>
</evidence>
<organism evidence="5 6">
    <name type="scientific">Aduncisulcus paluster</name>
    <dbReference type="NCBI Taxonomy" id="2918883"/>
    <lineage>
        <taxon>Eukaryota</taxon>
        <taxon>Metamonada</taxon>
        <taxon>Carpediemonas-like organisms</taxon>
        <taxon>Aduncisulcus</taxon>
    </lineage>
</organism>
<accession>A0ABQ5JZU2</accession>
<dbReference type="InterPro" id="IPR040398">
    <property type="entry name" value="Not1"/>
</dbReference>
<dbReference type="PANTHER" id="PTHR13162:SF8">
    <property type="entry name" value="CCR4-NOT TRANSCRIPTION COMPLEX SUBUNIT 1"/>
    <property type="match status" value="1"/>
</dbReference>
<feature type="domain" description="CCR4-NOT transcription complex subunit 1 TTP binding" evidence="3">
    <location>
        <begin position="904"/>
        <end position="1019"/>
    </location>
</feature>
<dbReference type="EMBL" id="BQXS01011902">
    <property type="protein sequence ID" value="GKT17987.1"/>
    <property type="molecule type" value="Genomic_DNA"/>
</dbReference>
<evidence type="ECO:0000313" key="5">
    <source>
        <dbReference type="EMBL" id="GKT17987.1"/>
    </source>
</evidence>
<feature type="region of interest" description="Disordered" evidence="1">
    <location>
        <begin position="203"/>
        <end position="250"/>
    </location>
</feature>
<dbReference type="Gene3D" id="1.25.40.840">
    <property type="entry name" value="CCR4-NOT transcription complex subunit 1 TTP binding domain"/>
    <property type="match status" value="1"/>
</dbReference>
<protein>
    <submittedName>
        <fullName evidence="5">CCR4-NOT transcription complex subunit 1 like protein</fullName>
    </submittedName>
</protein>
<evidence type="ECO:0000259" key="2">
    <source>
        <dbReference type="Pfam" id="PF16415"/>
    </source>
</evidence>
<sequence>MEPGSTLYSRVEEIFQAIFNEDKPIDVYVQEVEKLAENPAVDVLTPVIFYLLRSIWERWVFNPRLCDFVRKVVGKLLSDGERYFREYLHKICQLFERIFDKKVMTSDLFDSLYRYLEVDRLIPVLTAITQSKRHELANYTVQCLLTISKTAVEDPKGFRMLSDTSKNCMSWYLSQAASSQHTDPEKRDVCLNLQIRMRQLMSQPVRPPGSHPASSSTPVHLVQRPMSGPTHPAPTGSVPSQTPGARQPTLADTLSMCGPAVTFDENIFLAIILRHFYSSMPQENEIAYALCVLAQKPSPDHILTLQQVCSHFSVTTPSLSAQQQQQQVRVQKHLQDLQRFKKTSSPTPLSQDHMQPILRGLNTWNVDVVGHVLNKVITGNPFDWNKVFFSYRAGVRIPQIHWHEFLNVFLRVFYIASGGSVPFPLLSILRPWQNYDSQITLVTAFIDLYLARSNPHLNPQEQSLLTGHQVIIPLLEVLDRTQIQCKHVVDILQRSKGTLDPEKEHMCQLLSSVEMSYVLVVLAAKETMVLGEAKSLELLGLTKNHDGTLSNVGSSITSPASTVTSLDGSTAHKLFRRFCENVPDAVLASVGQTHSHIQTMEVQSFDMTMAMLHVCCVVLAKCLSFFLSRTSPSLITQLTPLSRTHPMFLVDSLVCTYNIAPNSIGRLLDVAYDLRLIPMILGLKGERNMMFVNDVVALSSQRKHVNLTMWLNMSILNVGAPFVKSVLDYLRAKIQKNSKVSEAEITPQTAASFFSVLAAHLRWCRDPSYESVLEEVKNAIPSVNTKIQKNSKVSEAEITPQTAASFFSVLAAHLRWCRDPSYESVLEEVKNAIPSVNSYALMNHNTLLEQNQELKARVASELTVHHLFLLVVNESTPMPPMIPPPTPSDEGPSDFCMVSIAKRLDTFVSTLHTLGRSTNLDDRNTCRMVVLKLLNFCARGKLESISKYSVVFGRLVGEFINDSATFLPDIIFGLAVSLVLNALKSRSTTYRSFGLSALEVFTHRLAAWVAFANQVLKCEVPTHAYILSIVRGTETSEPIKLRQQEVIDCIEPDAKKLVVPFAPPKEELETVDTTAKAPATQIIPTVTPPGVQAVPHEPVVPAGPISVPQVPAHEPIKLRQQEVIDCIEPDAKKLVVPFAPPKEELETVDTTAKAPATQIIPTVTPPGVQAVPHEPVVPAGPISVPQVPAQFEPTEHIKKRVNGYFNRVTPATACKTGAKLGKELNAVEYQWFASVLVERCCTSSHSQAFVELLRGIDKPDLLPLVLGETLMDLRRNLQKVANTSSASMKESLRDYLQKLGAWLGYLTIAEKRPLFSADLDIPSVFMNCVCYETVAQFLSFLRGLLSSCRDNPFLLPTSSWCMGILGMLKGVMDMDMSAYSEQVKMLKAQRKSKQEGEKEGEGGSAGTVKHLFGATLEECRLLLEAKEQVNFFLPGLVMDNLRGEHFCKDLKVEDIQIIDDISIKLLQFVRRHVTKVRSQKNRKLSQDTAIKAPPGIIPPPAAAASSQGQTQVISSGTSDGSSQPSGDDVGVTDVSGTNAPASPAADRVYTLPSSIPLIVPHSLLTALSISRAKLTAKQLLAGVIHAMPFSNAQGQLSPMQAPLITSSIPEKVVSEFLALNPELSRALFHTCHVSAKKLMSNFAAKIENTAQQTAARLVQVDFVHDGSGDTLFNCSVSVQRAITKQLGKATLLSP</sequence>
<evidence type="ECO:0000259" key="3">
    <source>
        <dbReference type="Pfam" id="PF16417"/>
    </source>
</evidence>
<gene>
    <name evidence="5" type="ORF">ADUPG1_011214</name>
</gene>
<evidence type="ECO:0000256" key="1">
    <source>
        <dbReference type="SAM" id="MobiDB-lite"/>
    </source>
</evidence>
<feature type="non-terminal residue" evidence="5">
    <location>
        <position position="1694"/>
    </location>
</feature>
<feature type="domain" description="CCR4-NOT transcription complex subunit 1 HEAT repeat" evidence="4">
    <location>
        <begin position="618"/>
        <end position="754"/>
    </location>
</feature>
<dbReference type="InterPro" id="IPR032191">
    <property type="entry name" value="CNOT1_CAF1_bind"/>
</dbReference>
<feature type="domain" description="CCR4-NOT transcription complex subunit 1 CAF1-binding" evidence="2">
    <location>
        <begin position="1191"/>
        <end position="1371"/>
    </location>
</feature>
<feature type="region of interest" description="Disordered" evidence="1">
    <location>
        <begin position="1477"/>
        <end position="1543"/>
    </location>
</feature>
<dbReference type="Gene3D" id="1.25.40.180">
    <property type="match status" value="1"/>
</dbReference>
<dbReference type="PANTHER" id="PTHR13162">
    <property type="entry name" value="CCR4-NOT TRANSCRIPTION COMPLEX"/>
    <property type="match status" value="1"/>
</dbReference>
<dbReference type="InterPro" id="IPR032193">
    <property type="entry name" value="CNOT1_TTP_bind"/>
</dbReference>
<proteinExistence type="predicted"/>
<evidence type="ECO:0000313" key="6">
    <source>
        <dbReference type="Proteomes" id="UP001057375"/>
    </source>
</evidence>
<dbReference type="Pfam" id="PF16415">
    <property type="entry name" value="CNOT1_CAF1_bind"/>
    <property type="match status" value="1"/>
</dbReference>
<dbReference type="InterPro" id="IPR038535">
    <property type="entry name" value="CNOT1_TTP_bind_sf"/>
</dbReference>